<evidence type="ECO:0000313" key="5">
    <source>
        <dbReference type="Proteomes" id="UP001262343"/>
    </source>
</evidence>
<gene>
    <name evidence="4" type="ORF">RGC53_07615</name>
</gene>
<dbReference type="Pfam" id="PF18809">
    <property type="entry name" value="PBECR1"/>
    <property type="match status" value="1"/>
</dbReference>
<name>A0AAW8XEG2_HELPX</name>
<sequence>MQQEFLNTRDNNNQIKTMSLKDFETKKKEINELLNSKAKELKELGLLDKLGEFVGIQTDNAKQRDSQLNEIKEMATKNKTDFKDLPSALKDEYYNKAETSIFNPLKTKNEIAKEYYQKDLQRKEILNKTSQELTESDKELIANDSGFFNNALDAITGKSEVEKLKEYKEKEKAKDITKDLQKSWNLFNNLRKDKDAFSLFASEDKELREKYQNEFKNIAKINGFDDVVYNEKHEPFVRKGDKFYKINDRFFDNFLNSLSNNKFSLAGSLLGALRGAKAGKNLGALGLVGGAIAGSALGSVAGGATDAIAGNAFLNREQKADEIIRHALSEGALSLATDTLVLGAGKFIQKAINPRNIFNIGANVSTSGLYALGKHIVTGNAKGAERILNETISENERQAVRELAKRFGGELRLTKADGSKYREELVKKVGEDSKILKGYDVLRDAFLLQNQAKKQEAFIQAIRSDETGNAIAFLSEAANSSPIANANLKKILNKTTENLKNSLRQFDLKDYEIKSIFDNLERGTKESYEKALDGVIGKLYDNSYKTNLRESLQDTTAFETFVKGLREQGKFDPTANSFLNQVEKNIYNPEGVTYEQLRNARQMINAYERNVKDPSTLGYIKKASANFLKEDIDKGIENILKQNTEAYEKLSDLNKTAISDYKNMKQTLELVDSAKIRDREITKEKAIENLMQVIQAQGEKDLSNYAVLTKGLSEQDKEKLELSMLSALMEKSIKQGENLKVFDSTLFFNKLNEFRNEVFTTPKAKQYIDIAKGFDKLFRNDATIAGKINYTTTKDIKSPLATSLEGALNQKITQRLVGTIVRNIPTTHIFKKLDELSGDAALKYHIQRALERSHTISDFTKNLELSAKNSKFSNATMRKIEEITQGVKSAKENITKQEKALQDAITPLKQFGKNYAEFVLKPKEALEKLLQEKNGQVAGAAFRDDLGGIDFVWGKDGKDGYGLAHILEKREKQYTRLGLNTEQIKERTDELLKSIPEVIENGALFKDDLGRVSVELNHVRVGLKNTWDNNNLNNHFVVTSYERDEKVLRELETKPPLSNDYKDNSNYSVLNLNENNSTKEGLKSQESSLSILEKSQLEKEKKLESERLAKAEKERAQEIKNKEHAELRDKIRAQKNATLGKSELDREITKRENIPYKELESAPKTSVSLNDDEIHPLKFVIVNKSDLKPNFKNTGTQTRTAVDSKKVEEIAERFDPKLIIGRGGFDDLPIILPDGQVIAGNHRIQGMLNFNAESRKKYEQALKENFNIKLKPNELLVRMPEQELNDKEIFKLASKSNENRANSFSDTLLSAMSSYNDRLKHLPHKFESDSVENLANQVARVLERDAKNPSINQVENANLCLLSHYARNTPNNSFLEVFNNAYKNLDREQFKAFKEMFANNSTNFHNLNNDTTLKNFTISPYLTDALDTTAKMLESGDRANNFSKLVNDIDYLVNSTDENGMNAFIKENKDAYHSTISELLGSSFARFLRLENPSAQFYEFLTKAKDRMIENAADIFTGTSKPIHQINIFDFIKYAIESGKSSKESRGLLDLLPELEKKFNAYERFSETTPC</sequence>
<dbReference type="RefSeq" id="WP_316470517.1">
    <property type="nucleotide sequence ID" value="NZ_JAVKQK010000033.1"/>
</dbReference>
<dbReference type="InterPro" id="IPR041092">
    <property type="entry name" value="PBECR1"/>
</dbReference>
<dbReference type="Pfam" id="PF18763">
    <property type="entry name" value="ddrB-ParB"/>
    <property type="match status" value="1"/>
</dbReference>
<feature type="domain" description="Phage-Barnase-EndoU-ColicinE5/D-RelE-like nuclease" evidence="3">
    <location>
        <begin position="941"/>
        <end position="1046"/>
    </location>
</feature>
<evidence type="ECO:0000259" key="3">
    <source>
        <dbReference type="Pfam" id="PF18809"/>
    </source>
</evidence>
<dbReference type="Proteomes" id="UP001262343">
    <property type="component" value="Unassembled WGS sequence"/>
</dbReference>
<feature type="coiled-coil region" evidence="1">
    <location>
        <begin position="1094"/>
        <end position="1130"/>
    </location>
</feature>
<evidence type="ECO:0000313" key="4">
    <source>
        <dbReference type="EMBL" id="MDU9790655.1"/>
    </source>
</evidence>
<dbReference type="InterPro" id="IPR041398">
    <property type="entry name" value="DdrB_dom"/>
</dbReference>
<proteinExistence type="predicted"/>
<reference evidence="4" key="1">
    <citation type="submission" date="2023-08" db="EMBL/GenBank/DDBJ databases">
        <title>First insite into the whole-genome sequence variations in clarithromycin resistant Helicobacter pylori clinical isolates in Russia.</title>
        <authorList>
            <person name="Starkova D.A."/>
            <person name="Svarval A.V."/>
            <person name="Polev D.E."/>
            <person name="Saitova A.T."/>
            <person name="Gladyshev N.S."/>
            <person name="Egorova S.A."/>
        </authorList>
    </citation>
    <scope>NUCLEOTIDE SEQUENCE</scope>
    <source>
        <strain evidence="4">HP96</strain>
    </source>
</reference>
<organism evidence="4 5">
    <name type="scientific">Helicobacter pylori</name>
    <name type="common">Campylobacter pylori</name>
    <dbReference type="NCBI Taxonomy" id="210"/>
    <lineage>
        <taxon>Bacteria</taxon>
        <taxon>Pseudomonadati</taxon>
        <taxon>Campylobacterota</taxon>
        <taxon>Epsilonproteobacteria</taxon>
        <taxon>Campylobacterales</taxon>
        <taxon>Helicobacteraceae</taxon>
        <taxon>Helicobacter</taxon>
    </lineage>
</organism>
<protein>
    <submittedName>
        <fullName evidence="4">DUF3519 domain-containing protein</fullName>
    </submittedName>
</protein>
<comment type="caution">
    <text evidence="4">The sequence shown here is derived from an EMBL/GenBank/DDBJ whole genome shotgun (WGS) entry which is preliminary data.</text>
</comment>
<keyword evidence="1" id="KW-0175">Coiled coil</keyword>
<accession>A0AAW8XEG2</accession>
<dbReference type="EMBL" id="JAVKQK010000033">
    <property type="protein sequence ID" value="MDU9790655.1"/>
    <property type="molecule type" value="Genomic_DNA"/>
</dbReference>
<evidence type="ECO:0000259" key="2">
    <source>
        <dbReference type="Pfam" id="PF18763"/>
    </source>
</evidence>
<evidence type="ECO:0000256" key="1">
    <source>
        <dbReference type="SAM" id="Coils"/>
    </source>
</evidence>
<feature type="domain" description="DdrB-like" evidence="2">
    <location>
        <begin position="1171"/>
        <end position="1280"/>
    </location>
</feature>